<keyword evidence="2" id="KW-1185">Reference proteome</keyword>
<sequence>MTDYGIGDQDENVDRKAQETVHAAADAVLDRLAFQVRHAGEIGAHAHLEQAENPEQQALGLQHSPRDRQQLATTITAMTTFNAPCGVWAAVRSVYMMDPAIVAHMKL</sequence>
<name>A0A4Q4SZC4_9PEZI</name>
<comment type="caution">
    <text evidence="1">The sequence shown here is derived from an EMBL/GenBank/DDBJ whole genome shotgun (WGS) entry which is preliminary data.</text>
</comment>
<gene>
    <name evidence="1" type="ORF">DL764_008948</name>
</gene>
<dbReference type="EMBL" id="QJNU01000767">
    <property type="protein sequence ID" value="RYO86817.1"/>
    <property type="molecule type" value="Genomic_DNA"/>
</dbReference>
<accession>A0A4Q4SZC4</accession>
<dbReference type="AlphaFoldDB" id="A0A4Q4SZC4"/>
<reference evidence="1 2" key="1">
    <citation type="submission" date="2018-06" db="EMBL/GenBank/DDBJ databases">
        <title>Complete Genomes of Monosporascus.</title>
        <authorList>
            <person name="Robinson A.J."/>
            <person name="Natvig D.O."/>
        </authorList>
    </citation>
    <scope>NUCLEOTIDE SEQUENCE [LARGE SCALE GENOMIC DNA]</scope>
    <source>
        <strain evidence="1 2">CBS 110550</strain>
    </source>
</reference>
<evidence type="ECO:0000313" key="1">
    <source>
        <dbReference type="EMBL" id="RYO86817.1"/>
    </source>
</evidence>
<dbReference type="OrthoDB" id="10426094at2759"/>
<evidence type="ECO:0000313" key="2">
    <source>
        <dbReference type="Proteomes" id="UP000293360"/>
    </source>
</evidence>
<dbReference type="Proteomes" id="UP000293360">
    <property type="component" value="Unassembled WGS sequence"/>
</dbReference>
<organism evidence="1 2">
    <name type="scientific">Monosporascus ibericus</name>
    <dbReference type="NCBI Taxonomy" id="155417"/>
    <lineage>
        <taxon>Eukaryota</taxon>
        <taxon>Fungi</taxon>
        <taxon>Dikarya</taxon>
        <taxon>Ascomycota</taxon>
        <taxon>Pezizomycotina</taxon>
        <taxon>Sordariomycetes</taxon>
        <taxon>Xylariomycetidae</taxon>
        <taxon>Xylariales</taxon>
        <taxon>Xylariales incertae sedis</taxon>
        <taxon>Monosporascus</taxon>
    </lineage>
</organism>
<proteinExistence type="predicted"/>
<protein>
    <submittedName>
        <fullName evidence="1">Uncharacterized protein</fullName>
    </submittedName>
</protein>